<dbReference type="PANTHER" id="PTHR37984:SF5">
    <property type="entry name" value="PROTEIN NYNRIN-LIKE"/>
    <property type="match status" value="1"/>
</dbReference>
<evidence type="ECO:0000313" key="4">
    <source>
        <dbReference type="EMBL" id="RVW73818.1"/>
    </source>
</evidence>
<proteinExistence type="predicted"/>
<name>A0A438GNR3_VITVI</name>
<accession>A0A438GNR3</accession>
<dbReference type="InterPro" id="IPR012337">
    <property type="entry name" value="RNaseH-like_sf"/>
</dbReference>
<evidence type="ECO:0000259" key="3">
    <source>
        <dbReference type="PROSITE" id="PS50994"/>
    </source>
</evidence>
<dbReference type="EMBL" id="QGNW01000382">
    <property type="protein sequence ID" value="RVW73818.1"/>
    <property type="molecule type" value="Genomic_DNA"/>
</dbReference>
<dbReference type="Pfam" id="PF00078">
    <property type="entry name" value="RVT_1"/>
    <property type="match status" value="1"/>
</dbReference>
<dbReference type="Gene3D" id="3.30.420.10">
    <property type="entry name" value="Ribonuclease H-like superfamily/Ribonuclease H"/>
    <property type="match status" value="1"/>
</dbReference>
<dbReference type="InterPro" id="IPR043128">
    <property type="entry name" value="Rev_trsase/Diguanyl_cyclase"/>
</dbReference>
<dbReference type="AlphaFoldDB" id="A0A438GNR3"/>
<dbReference type="InterPro" id="IPR036397">
    <property type="entry name" value="RNaseH_sf"/>
</dbReference>
<sequence length="454" mass="52410">MLSFLDAFSGYHQIPMRQPDEENIIFITPHGLYSYRVMPFGLKNAGATYQRLMTKIFKPLIGCIVEVDIDDFVVKSRTRSEHAQHLDEIFHLMRGYNMKLNPTKCVFGVNASKFLVFIVTQRGIEVNPNQIKVVMETSVPSWWTSDCELAFEDIKCYLTQPPILSNPQPDEQLYMYLAVFDYVVSIVLFRCMKDKEQRSIYYAIELSEYGIKYQPRLAMKGQVMADFIAGTPPKFQQSVGSLKKGWWILNIDGASQIQGEYEAKDERMAQHLSKEAILLLVYLQAASSIATTPVCNTSETGVGWMHEIEMYLWTGDLLEESKQAYKGRPLQAVVWGSIPQGYYWSTMRQDAENYVKRCDRCQSWPPARHYCSEKFLLVATHYFSKWVEAEAYANIKDKDVSKFVWKNIICRFRIPQAIVADNGPQFDNIAFKTFCLEIKIKNLYSTSYYPQSNG</sequence>
<evidence type="ECO:0000256" key="1">
    <source>
        <dbReference type="ARBA" id="ARBA00023268"/>
    </source>
</evidence>
<evidence type="ECO:0000259" key="2">
    <source>
        <dbReference type="PROSITE" id="PS50878"/>
    </source>
</evidence>
<dbReference type="Gene3D" id="1.10.340.70">
    <property type="match status" value="1"/>
</dbReference>
<dbReference type="PROSITE" id="PS50878">
    <property type="entry name" value="RT_POL"/>
    <property type="match status" value="1"/>
</dbReference>
<dbReference type="SUPFAM" id="SSF53098">
    <property type="entry name" value="Ribonuclease H-like"/>
    <property type="match status" value="1"/>
</dbReference>
<feature type="domain" description="Integrase catalytic" evidence="3">
    <location>
        <begin position="348"/>
        <end position="454"/>
    </location>
</feature>
<dbReference type="InterPro" id="IPR050951">
    <property type="entry name" value="Retrovirus_Pol_polyprotein"/>
</dbReference>
<dbReference type="Gene3D" id="3.30.70.270">
    <property type="match status" value="1"/>
</dbReference>
<gene>
    <name evidence="4" type="primary">pol_2118</name>
    <name evidence="4" type="ORF">CK203_056638</name>
</gene>
<dbReference type="Pfam" id="PF17919">
    <property type="entry name" value="RT_RNaseH_2"/>
    <property type="match status" value="1"/>
</dbReference>
<dbReference type="InterPro" id="IPR041588">
    <property type="entry name" value="Integrase_H2C2"/>
</dbReference>
<dbReference type="PANTHER" id="PTHR37984">
    <property type="entry name" value="PROTEIN CBG26694"/>
    <property type="match status" value="1"/>
</dbReference>
<organism evidence="4 5">
    <name type="scientific">Vitis vinifera</name>
    <name type="common">Grape</name>
    <dbReference type="NCBI Taxonomy" id="29760"/>
    <lineage>
        <taxon>Eukaryota</taxon>
        <taxon>Viridiplantae</taxon>
        <taxon>Streptophyta</taxon>
        <taxon>Embryophyta</taxon>
        <taxon>Tracheophyta</taxon>
        <taxon>Spermatophyta</taxon>
        <taxon>Magnoliopsida</taxon>
        <taxon>eudicotyledons</taxon>
        <taxon>Gunneridae</taxon>
        <taxon>Pentapetalae</taxon>
        <taxon>rosids</taxon>
        <taxon>Vitales</taxon>
        <taxon>Vitaceae</taxon>
        <taxon>Viteae</taxon>
        <taxon>Vitis</taxon>
    </lineage>
</organism>
<dbReference type="GO" id="GO:0003824">
    <property type="term" value="F:catalytic activity"/>
    <property type="evidence" value="ECO:0007669"/>
    <property type="project" value="UniProtKB-KW"/>
</dbReference>
<dbReference type="SUPFAM" id="SSF56672">
    <property type="entry name" value="DNA/RNA polymerases"/>
    <property type="match status" value="1"/>
</dbReference>
<dbReference type="InterPro" id="IPR043502">
    <property type="entry name" value="DNA/RNA_pol_sf"/>
</dbReference>
<dbReference type="GO" id="GO:0015074">
    <property type="term" value="P:DNA integration"/>
    <property type="evidence" value="ECO:0007669"/>
    <property type="project" value="InterPro"/>
</dbReference>
<reference evidence="4 5" key="1">
    <citation type="journal article" date="2018" name="PLoS Genet.">
        <title>Population sequencing reveals clonal diversity and ancestral inbreeding in the grapevine cultivar Chardonnay.</title>
        <authorList>
            <person name="Roach M.J."/>
            <person name="Johnson D.L."/>
            <person name="Bohlmann J."/>
            <person name="van Vuuren H.J."/>
            <person name="Jones S.J."/>
            <person name="Pretorius I.S."/>
            <person name="Schmidt S.A."/>
            <person name="Borneman A.R."/>
        </authorList>
    </citation>
    <scope>NUCLEOTIDE SEQUENCE [LARGE SCALE GENOMIC DNA]</scope>
    <source>
        <strain evidence="5">cv. Chardonnay</strain>
        <tissue evidence="4">Leaf</tissue>
    </source>
</reference>
<dbReference type="InterPro" id="IPR041577">
    <property type="entry name" value="RT_RNaseH_2"/>
</dbReference>
<dbReference type="GO" id="GO:0003676">
    <property type="term" value="F:nucleic acid binding"/>
    <property type="evidence" value="ECO:0007669"/>
    <property type="project" value="InterPro"/>
</dbReference>
<dbReference type="Gene3D" id="3.10.10.10">
    <property type="entry name" value="HIV Type 1 Reverse Transcriptase, subunit A, domain 1"/>
    <property type="match status" value="1"/>
</dbReference>
<feature type="domain" description="Reverse transcriptase" evidence="2">
    <location>
        <begin position="1"/>
        <end position="119"/>
    </location>
</feature>
<dbReference type="InterPro" id="IPR001584">
    <property type="entry name" value="Integrase_cat-core"/>
</dbReference>
<comment type="caution">
    <text evidence="4">The sequence shown here is derived from an EMBL/GenBank/DDBJ whole genome shotgun (WGS) entry which is preliminary data.</text>
</comment>
<dbReference type="CDD" id="cd01647">
    <property type="entry name" value="RT_LTR"/>
    <property type="match status" value="1"/>
</dbReference>
<keyword evidence="1" id="KW-0511">Multifunctional enzyme</keyword>
<dbReference type="Pfam" id="PF17921">
    <property type="entry name" value="Integrase_H2C2"/>
    <property type="match status" value="1"/>
</dbReference>
<protein>
    <submittedName>
        <fullName evidence="4">Retrovirus-related Pol polyprotein from transposon 17.6</fullName>
    </submittedName>
</protein>
<dbReference type="Proteomes" id="UP000288805">
    <property type="component" value="Unassembled WGS sequence"/>
</dbReference>
<dbReference type="PROSITE" id="PS50994">
    <property type="entry name" value="INTEGRASE"/>
    <property type="match status" value="1"/>
</dbReference>
<evidence type="ECO:0000313" key="5">
    <source>
        <dbReference type="Proteomes" id="UP000288805"/>
    </source>
</evidence>
<dbReference type="InterPro" id="IPR000477">
    <property type="entry name" value="RT_dom"/>
</dbReference>